<dbReference type="Pfam" id="PF00849">
    <property type="entry name" value="PseudoU_synth_2"/>
    <property type="match status" value="1"/>
</dbReference>
<dbReference type="GO" id="GO:0000455">
    <property type="term" value="P:enzyme-directed rRNA pseudouridine synthesis"/>
    <property type="evidence" value="ECO:0007669"/>
    <property type="project" value="TreeGrafter"/>
</dbReference>
<evidence type="ECO:0000256" key="4">
    <source>
        <dbReference type="ARBA" id="ARBA00023235"/>
    </source>
</evidence>
<comment type="caution">
    <text evidence="9">The sequence shown here is derived from an EMBL/GenBank/DDBJ whole genome shotgun (WGS) entry which is preliminary data.</text>
</comment>
<dbReference type="CDD" id="cd00165">
    <property type="entry name" value="S4"/>
    <property type="match status" value="1"/>
</dbReference>
<dbReference type="RefSeq" id="WP_253021181.1">
    <property type="nucleotide sequence ID" value="NZ_JAOSHN010000004.1"/>
</dbReference>
<sequence>MEKETIYKVKIEKKQQGTRIDLVLSLALPQISRSYLQKLIGSGAVTIDGTVCGNKKCKVEEGQEVVIILPEPQPLNVEAEDIPLDIVYEDEDLLVVNKPKGMVVHPAAGNESGTLVNAVLYHCMGKLSSINGIIRPGIVHRIDKDTSGLLMVAKNDAAHVTLAEQLAKHSITRAYNAIVYHNFAQDQGTVDASIGRDPKNRLRQAVTEQNSKRAVTHFRVLERFGRFTHIEARLETGRTHQIRVHMAYMKHPLLGDGVYGPAKNSFGVQGQMLHARLLGFVHPRTGTYMEFESPLPDEFEQILEKLRRSV</sequence>
<dbReference type="EMBL" id="JAOSHN010000004">
    <property type="protein sequence ID" value="MCU7378882.1"/>
    <property type="molecule type" value="Genomic_DNA"/>
</dbReference>
<protein>
    <recommendedName>
        <fullName evidence="7">Pseudouridine synthase</fullName>
        <ecNumber evidence="7">5.4.99.-</ecNumber>
    </recommendedName>
</protein>
<dbReference type="InterPro" id="IPR050188">
    <property type="entry name" value="RluA_PseudoU_synthase"/>
</dbReference>
<dbReference type="Proteomes" id="UP001065549">
    <property type="component" value="Unassembled WGS sequence"/>
</dbReference>
<evidence type="ECO:0000313" key="9">
    <source>
        <dbReference type="EMBL" id="MCU7378882.1"/>
    </source>
</evidence>
<comment type="similarity">
    <text evidence="2 7">Belongs to the pseudouridine synthase RluA family.</text>
</comment>
<dbReference type="AlphaFoldDB" id="A0A9J6QRY8"/>
<dbReference type="Gene3D" id="3.10.290.10">
    <property type="entry name" value="RNA-binding S4 domain"/>
    <property type="match status" value="1"/>
</dbReference>
<dbReference type="SUPFAM" id="SSF55174">
    <property type="entry name" value="Alpha-L RNA-binding motif"/>
    <property type="match status" value="1"/>
</dbReference>
<feature type="domain" description="RNA-binding S4" evidence="8">
    <location>
        <begin position="18"/>
        <end position="83"/>
    </location>
</feature>
<dbReference type="InterPro" id="IPR006225">
    <property type="entry name" value="PsdUridine_synth_RluC/D"/>
</dbReference>
<keyword evidence="4 7" id="KW-0413">Isomerase</keyword>
<dbReference type="PANTHER" id="PTHR21600:SF44">
    <property type="entry name" value="RIBOSOMAL LARGE SUBUNIT PSEUDOURIDINE SYNTHASE D"/>
    <property type="match status" value="1"/>
</dbReference>
<keyword evidence="10" id="KW-1185">Reference proteome</keyword>
<evidence type="ECO:0000256" key="5">
    <source>
        <dbReference type="PIRSR" id="PIRSR606225-1"/>
    </source>
</evidence>
<dbReference type="InterPro" id="IPR006145">
    <property type="entry name" value="PsdUridine_synth_RsuA/RluA"/>
</dbReference>
<evidence type="ECO:0000256" key="3">
    <source>
        <dbReference type="ARBA" id="ARBA00022884"/>
    </source>
</evidence>
<evidence type="ECO:0000256" key="2">
    <source>
        <dbReference type="ARBA" id="ARBA00010876"/>
    </source>
</evidence>
<dbReference type="InterPro" id="IPR036986">
    <property type="entry name" value="S4_RNA-bd_sf"/>
</dbReference>
<dbReference type="PROSITE" id="PS50889">
    <property type="entry name" value="S4"/>
    <property type="match status" value="1"/>
</dbReference>
<keyword evidence="3 6" id="KW-0694">RNA-binding</keyword>
<dbReference type="InterPro" id="IPR006224">
    <property type="entry name" value="PsdUridine_synth_RluA-like_CS"/>
</dbReference>
<dbReference type="EC" id="5.4.99.-" evidence="7"/>
<comment type="function">
    <text evidence="7">Responsible for synthesis of pseudouridine from uracil.</text>
</comment>
<dbReference type="InterPro" id="IPR020103">
    <property type="entry name" value="PsdUridine_synth_cat_dom_sf"/>
</dbReference>
<dbReference type="GO" id="GO:0120159">
    <property type="term" value="F:rRNA pseudouridine synthase activity"/>
    <property type="evidence" value="ECO:0007669"/>
    <property type="project" value="UniProtKB-ARBA"/>
</dbReference>
<accession>A0A9J6QRY8</accession>
<proteinExistence type="inferred from homology"/>
<name>A0A9J6QRY8_9FIRM</name>
<evidence type="ECO:0000259" key="8">
    <source>
        <dbReference type="SMART" id="SM00363"/>
    </source>
</evidence>
<dbReference type="Gene3D" id="3.30.2350.10">
    <property type="entry name" value="Pseudouridine synthase"/>
    <property type="match status" value="1"/>
</dbReference>
<feature type="active site" evidence="5">
    <location>
        <position position="143"/>
    </location>
</feature>
<dbReference type="InterPro" id="IPR002942">
    <property type="entry name" value="S4_RNA-bd"/>
</dbReference>
<organism evidence="9 10">
    <name type="scientific">Hominibacterium faecale</name>
    <dbReference type="NCBI Taxonomy" id="2839743"/>
    <lineage>
        <taxon>Bacteria</taxon>
        <taxon>Bacillati</taxon>
        <taxon>Bacillota</taxon>
        <taxon>Clostridia</taxon>
        <taxon>Peptostreptococcales</taxon>
        <taxon>Anaerovoracaceae</taxon>
        <taxon>Hominibacterium</taxon>
    </lineage>
</organism>
<dbReference type="PANTHER" id="PTHR21600">
    <property type="entry name" value="MITOCHONDRIAL RNA PSEUDOURIDINE SYNTHASE"/>
    <property type="match status" value="1"/>
</dbReference>
<dbReference type="FunFam" id="3.30.2350.10:FF:000006">
    <property type="entry name" value="Pseudouridine synthase"/>
    <property type="match status" value="1"/>
</dbReference>
<gene>
    <name evidence="9" type="ORF">OBO34_11000</name>
</gene>
<dbReference type="Pfam" id="PF01479">
    <property type="entry name" value="S4"/>
    <property type="match status" value="1"/>
</dbReference>
<evidence type="ECO:0000313" key="10">
    <source>
        <dbReference type="Proteomes" id="UP001065549"/>
    </source>
</evidence>
<evidence type="ECO:0000256" key="7">
    <source>
        <dbReference type="RuleBase" id="RU362028"/>
    </source>
</evidence>
<dbReference type="GO" id="GO:0003723">
    <property type="term" value="F:RNA binding"/>
    <property type="evidence" value="ECO:0007669"/>
    <property type="project" value="UniProtKB-KW"/>
</dbReference>
<dbReference type="SMART" id="SM00363">
    <property type="entry name" value="S4"/>
    <property type="match status" value="1"/>
</dbReference>
<evidence type="ECO:0000256" key="1">
    <source>
        <dbReference type="ARBA" id="ARBA00000073"/>
    </source>
</evidence>
<dbReference type="NCBIfam" id="TIGR00005">
    <property type="entry name" value="rluA_subfam"/>
    <property type="match status" value="1"/>
</dbReference>
<reference evidence="9" key="1">
    <citation type="submission" date="2022-09" db="EMBL/GenBank/DDBJ databases">
        <title>Culturomic study of gut microbiota in children with autism spectrum disorder.</title>
        <authorList>
            <person name="Efimov B.A."/>
            <person name="Chaplin A.V."/>
            <person name="Sokolova S.R."/>
            <person name="Pikina A.P."/>
            <person name="Korzhanova M."/>
            <person name="Belova V."/>
            <person name="Korostin D."/>
        </authorList>
    </citation>
    <scope>NUCLEOTIDE SEQUENCE</scope>
    <source>
        <strain evidence="9">ASD5510</strain>
    </source>
</reference>
<comment type="catalytic activity">
    <reaction evidence="1 7">
        <text>a uridine in RNA = a pseudouridine in RNA</text>
        <dbReference type="Rhea" id="RHEA:48348"/>
        <dbReference type="Rhea" id="RHEA-COMP:12068"/>
        <dbReference type="Rhea" id="RHEA-COMP:12069"/>
        <dbReference type="ChEBI" id="CHEBI:65314"/>
        <dbReference type="ChEBI" id="CHEBI:65315"/>
    </reaction>
</comment>
<dbReference type="SUPFAM" id="SSF55120">
    <property type="entry name" value="Pseudouridine synthase"/>
    <property type="match status" value="1"/>
</dbReference>
<evidence type="ECO:0000256" key="6">
    <source>
        <dbReference type="PROSITE-ProRule" id="PRU00182"/>
    </source>
</evidence>
<dbReference type="CDD" id="cd02869">
    <property type="entry name" value="PseudoU_synth_RluA_like"/>
    <property type="match status" value="1"/>
</dbReference>
<dbReference type="PROSITE" id="PS01129">
    <property type="entry name" value="PSI_RLU"/>
    <property type="match status" value="1"/>
</dbReference>